<accession>A0A2P2DVK2</accession>
<dbReference type="Proteomes" id="UP000245133">
    <property type="component" value="Unassembled WGS sequence"/>
</dbReference>
<evidence type="ECO:0000313" key="4">
    <source>
        <dbReference type="EMBL" id="GBF48627.1"/>
    </source>
</evidence>
<dbReference type="AlphaFoldDB" id="A0A2P2DVK2"/>
<feature type="compositionally biased region" description="Basic and acidic residues" evidence="2">
    <location>
        <begin position="291"/>
        <end position="305"/>
    </location>
</feature>
<feature type="region of interest" description="Disordered" evidence="2">
    <location>
        <begin position="58"/>
        <end position="83"/>
    </location>
</feature>
<feature type="compositionally biased region" description="Basic and acidic residues" evidence="2">
    <location>
        <begin position="229"/>
        <end position="238"/>
    </location>
</feature>
<feature type="compositionally biased region" description="Basic and acidic residues" evidence="2">
    <location>
        <begin position="316"/>
        <end position="327"/>
    </location>
</feature>
<reference evidence="4 5" key="1">
    <citation type="submission" date="2018-02" db="EMBL/GenBank/DDBJ databases">
        <title>Novel Leptospira species isolated from soil and water in Japan.</title>
        <authorList>
            <person name="Nakao R."/>
            <person name="Masuzawa T."/>
        </authorList>
    </citation>
    <scope>NUCLEOTIDE SEQUENCE [LARGE SCALE GENOMIC DNA]</scope>
    <source>
        <strain evidence="4 5">YH101</strain>
    </source>
</reference>
<feature type="coiled-coil region" evidence="1">
    <location>
        <begin position="455"/>
        <end position="482"/>
    </location>
</feature>
<dbReference type="RefSeq" id="WP_108972630.1">
    <property type="nucleotide sequence ID" value="NZ_BFBB01000001.1"/>
</dbReference>
<evidence type="ECO:0000256" key="1">
    <source>
        <dbReference type="SAM" id="Coils"/>
    </source>
</evidence>
<proteinExistence type="predicted"/>
<sequence length="545" mass="61907">MNVNKDKISFPQFSLVESKVANQLTNNPAEATNKSFFDILQSSHLADVPNKLQEKGFFETESKHQTIPDEKIESQASEERVENDFEMIDAEESSDERDIDQSSSVPKIDLSNNISYFEFALQKQHKDSHSKESEDSLPKGKLFHAKLIEYPVSNKEQNNFVEEAKKMVDRFLKKETPRPSAQSNQPKLEVRETISKETLAKSAPKEIGLEKIQNEPKVIPFPIVSKTENVSRKKDIQNDTKPSLIHQSKELPKADTEPKDINAPKLRNENKEALEAERKISIRKRGNAQNSEDRITEKDSVENKSESLGLSLRTKTVREKDQYRLKPEGVVQQEGSKNQRESIGISLSQVSQTMGKEESSNQNGQGSTFSQREQNSFAQELKQLTKQSDSTKPENVKTPSRPELQRNLEDLVKQAKFDIVQNGKSTAEIVMNPREYGRLTLKVSVEGDQVEGRILVETEELKQMLNSEISKLKENLKENGLQLGSLLVDVWEDSSSRFSGGKQSKDFQEYKDMLESAAYRTSSPENSDTILLNETKIQKGYEFFA</sequence>
<comment type="caution">
    <text evidence="4">The sequence shown here is derived from an EMBL/GenBank/DDBJ whole genome shotgun (WGS) entry which is preliminary data.</text>
</comment>
<organism evidence="4 5">
    <name type="scientific">Leptospira ryugenii</name>
    <dbReference type="NCBI Taxonomy" id="1917863"/>
    <lineage>
        <taxon>Bacteria</taxon>
        <taxon>Pseudomonadati</taxon>
        <taxon>Spirochaetota</taxon>
        <taxon>Spirochaetia</taxon>
        <taxon>Leptospirales</taxon>
        <taxon>Leptospiraceae</taxon>
        <taxon>Leptospira</taxon>
    </lineage>
</organism>
<dbReference type="OrthoDB" id="324665at2"/>
<dbReference type="Pfam" id="PF02120">
    <property type="entry name" value="Flg_hook"/>
    <property type="match status" value="1"/>
</dbReference>
<dbReference type="EMBL" id="BFBB01000001">
    <property type="protein sequence ID" value="GBF48627.1"/>
    <property type="molecule type" value="Genomic_DNA"/>
</dbReference>
<evidence type="ECO:0000259" key="3">
    <source>
        <dbReference type="Pfam" id="PF02120"/>
    </source>
</evidence>
<feature type="region of interest" description="Disordered" evidence="2">
    <location>
        <begin position="174"/>
        <end position="201"/>
    </location>
</feature>
<feature type="domain" description="Flagellar hook-length control protein-like C-terminal" evidence="3">
    <location>
        <begin position="420"/>
        <end position="489"/>
    </location>
</feature>
<feature type="compositionally biased region" description="Polar residues" evidence="2">
    <location>
        <begin position="345"/>
        <end position="388"/>
    </location>
</feature>
<protein>
    <recommendedName>
        <fullName evidence="3">Flagellar hook-length control protein-like C-terminal domain-containing protein</fullName>
    </recommendedName>
</protein>
<keyword evidence="1" id="KW-0175">Coiled coil</keyword>
<dbReference type="CDD" id="cd17470">
    <property type="entry name" value="T3SS_Flik_C"/>
    <property type="match status" value="1"/>
</dbReference>
<dbReference type="InterPro" id="IPR021136">
    <property type="entry name" value="Flagellar_hook_control-like_C"/>
</dbReference>
<dbReference type="Gene3D" id="3.30.750.140">
    <property type="match status" value="1"/>
</dbReference>
<feature type="region of interest" description="Disordered" evidence="2">
    <location>
        <begin position="218"/>
        <end position="406"/>
    </location>
</feature>
<name>A0A2P2DVK2_9LEPT</name>
<evidence type="ECO:0000256" key="2">
    <source>
        <dbReference type="SAM" id="MobiDB-lite"/>
    </source>
</evidence>
<feature type="compositionally biased region" description="Basic and acidic residues" evidence="2">
    <location>
        <begin position="247"/>
        <end position="280"/>
    </location>
</feature>
<feature type="compositionally biased region" description="Basic and acidic residues" evidence="2">
    <location>
        <begin position="188"/>
        <end position="201"/>
    </location>
</feature>
<dbReference type="InterPro" id="IPR038610">
    <property type="entry name" value="FliK-like_C_sf"/>
</dbReference>
<gene>
    <name evidence="4" type="ORF">LPTSP4_01270</name>
</gene>
<evidence type="ECO:0000313" key="5">
    <source>
        <dbReference type="Proteomes" id="UP000245133"/>
    </source>
</evidence>
<keyword evidence="5" id="KW-1185">Reference proteome</keyword>